<dbReference type="Gene3D" id="3.30.450.20">
    <property type="entry name" value="PAS domain"/>
    <property type="match status" value="1"/>
</dbReference>
<organism evidence="6 7">
    <name type="scientific">Bosea massiliensis</name>
    <dbReference type="NCBI Taxonomy" id="151419"/>
    <lineage>
        <taxon>Bacteria</taxon>
        <taxon>Pseudomonadati</taxon>
        <taxon>Pseudomonadota</taxon>
        <taxon>Alphaproteobacteria</taxon>
        <taxon>Hyphomicrobiales</taxon>
        <taxon>Boseaceae</taxon>
        <taxon>Bosea</taxon>
    </lineage>
</organism>
<dbReference type="Pfam" id="PF00672">
    <property type="entry name" value="HAMP"/>
    <property type="match status" value="1"/>
</dbReference>
<evidence type="ECO:0000313" key="6">
    <source>
        <dbReference type="EMBL" id="MFC5505031.1"/>
    </source>
</evidence>
<evidence type="ECO:0000256" key="2">
    <source>
        <dbReference type="ARBA" id="ARBA00029447"/>
    </source>
</evidence>
<dbReference type="SUPFAM" id="SSF58104">
    <property type="entry name" value="Methyl-accepting chemotaxis protein (MCP) signaling domain"/>
    <property type="match status" value="1"/>
</dbReference>
<evidence type="ECO:0000259" key="4">
    <source>
        <dbReference type="PROSITE" id="PS50111"/>
    </source>
</evidence>
<dbReference type="InterPro" id="IPR029151">
    <property type="entry name" value="Sensor-like_sf"/>
</dbReference>
<gene>
    <name evidence="6" type="ORF">ACFPN9_07150</name>
</gene>
<keyword evidence="7" id="KW-1185">Reference proteome</keyword>
<dbReference type="Pfam" id="PF00015">
    <property type="entry name" value="MCPsignal"/>
    <property type="match status" value="1"/>
</dbReference>
<evidence type="ECO:0000256" key="1">
    <source>
        <dbReference type="ARBA" id="ARBA00022481"/>
    </source>
</evidence>
<evidence type="ECO:0000256" key="3">
    <source>
        <dbReference type="PROSITE-ProRule" id="PRU00284"/>
    </source>
</evidence>
<keyword evidence="3" id="KW-0807">Transducer</keyword>
<dbReference type="Gene3D" id="1.10.8.500">
    <property type="entry name" value="HAMP domain in histidine kinase"/>
    <property type="match status" value="1"/>
</dbReference>
<feature type="domain" description="HAMP" evidence="5">
    <location>
        <begin position="414"/>
        <end position="466"/>
    </location>
</feature>
<comment type="caution">
    <text evidence="6">The sequence shown here is derived from an EMBL/GenBank/DDBJ whole genome shotgun (WGS) entry which is preliminary data.</text>
</comment>
<dbReference type="Proteomes" id="UP001596060">
    <property type="component" value="Unassembled WGS sequence"/>
</dbReference>
<dbReference type="EMBL" id="JBHSLU010000011">
    <property type="protein sequence ID" value="MFC5505031.1"/>
    <property type="molecule type" value="Genomic_DNA"/>
</dbReference>
<dbReference type="CDD" id="cd11386">
    <property type="entry name" value="MCP_signal"/>
    <property type="match status" value="1"/>
</dbReference>
<feature type="domain" description="Methyl-accepting transducer" evidence="4">
    <location>
        <begin position="471"/>
        <end position="700"/>
    </location>
</feature>
<name>A0ABW0NYI8_9HYPH</name>
<keyword evidence="1" id="KW-0488">Methylation</keyword>
<dbReference type="PANTHER" id="PTHR43531">
    <property type="entry name" value="PROTEIN ICFG"/>
    <property type="match status" value="1"/>
</dbReference>
<dbReference type="SUPFAM" id="SSF158472">
    <property type="entry name" value="HAMP domain-like"/>
    <property type="match status" value="1"/>
</dbReference>
<accession>A0ABW0NYI8</accession>
<dbReference type="CDD" id="cd06225">
    <property type="entry name" value="HAMP"/>
    <property type="match status" value="1"/>
</dbReference>
<dbReference type="PANTHER" id="PTHR43531:SF14">
    <property type="entry name" value="METHYL-ACCEPTING CHEMOTAXIS PROTEIN I-RELATED"/>
    <property type="match status" value="1"/>
</dbReference>
<dbReference type="PRINTS" id="PR00260">
    <property type="entry name" value="CHEMTRNSDUCR"/>
</dbReference>
<dbReference type="Pfam" id="PF18947">
    <property type="entry name" value="HAMP_2"/>
    <property type="match status" value="1"/>
</dbReference>
<evidence type="ECO:0000313" key="7">
    <source>
        <dbReference type="Proteomes" id="UP001596060"/>
    </source>
</evidence>
<protein>
    <submittedName>
        <fullName evidence="6">Methyl-accepting chemotaxis protein</fullName>
    </submittedName>
</protein>
<dbReference type="Gene3D" id="1.10.287.950">
    <property type="entry name" value="Methyl-accepting chemotaxis protein"/>
    <property type="match status" value="1"/>
</dbReference>
<dbReference type="SMART" id="SM00283">
    <property type="entry name" value="MA"/>
    <property type="match status" value="1"/>
</dbReference>
<dbReference type="RefSeq" id="WP_377816095.1">
    <property type="nucleotide sequence ID" value="NZ_JBHSLU010000011.1"/>
</dbReference>
<dbReference type="InterPro" id="IPR004090">
    <property type="entry name" value="Chemotax_Me-accpt_rcpt"/>
</dbReference>
<dbReference type="PROSITE" id="PS50885">
    <property type="entry name" value="HAMP"/>
    <property type="match status" value="2"/>
</dbReference>
<dbReference type="PROSITE" id="PS50111">
    <property type="entry name" value="CHEMOTAXIS_TRANSDUC_2"/>
    <property type="match status" value="1"/>
</dbReference>
<dbReference type="InterPro" id="IPR051310">
    <property type="entry name" value="MCP_chemotaxis"/>
</dbReference>
<dbReference type="SUPFAM" id="SSF103190">
    <property type="entry name" value="Sensory domain-like"/>
    <property type="match status" value="1"/>
</dbReference>
<dbReference type="InterPro" id="IPR003660">
    <property type="entry name" value="HAMP_dom"/>
</dbReference>
<evidence type="ECO:0000259" key="5">
    <source>
        <dbReference type="PROSITE" id="PS50885"/>
    </source>
</evidence>
<reference evidence="7" key="1">
    <citation type="journal article" date="2019" name="Int. J. Syst. Evol. Microbiol.">
        <title>The Global Catalogue of Microorganisms (GCM) 10K type strain sequencing project: providing services to taxonomists for standard genome sequencing and annotation.</title>
        <authorList>
            <consortium name="The Broad Institute Genomics Platform"/>
            <consortium name="The Broad Institute Genome Sequencing Center for Infectious Disease"/>
            <person name="Wu L."/>
            <person name="Ma J."/>
        </authorList>
    </citation>
    <scope>NUCLEOTIDE SEQUENCE [LARGE SCALE GENOMIC DNA]</scope>
    <source>
        <strain evidence="7">CCUG 43117</strain>
    </source>
</reference>
<dbReference type="InterPro" id="IPR004089">
    <property type="entry name" value="MCPsignal_dom"/>
</dbReference>
<feature type="domain" description="HAMP" evidence="5">
    <location>
        <begin position="298"/>
        <end position="351"/>
    </location>
</feature>
<proteinExistence type="inferred from homology"/>
<comment type="similarity">
    <text evidence="2">Belongs to the methyl-accepting chemotaxis (MCP) protein family.</text>
</comment>
<sequence>MPKFQSLGAKAAGLVVALCVACCAVLLVLSHFALRADADLDMSKDALAARGRAQDVLAKIGHRVETYASIYATHPEVVAAVQSGDKARLRETFVRLFGQIKQLDPVIGTLEVTDAKGVVIMRGHNPNSAGDDKSKDPLVSRAIGGQSASGLAVSASSGEVATESVQPINLGGQRLGTLKLGSRFRADTAAEIKRLTGAEAVLIYKGKVNAATLPDLTSFAIPDGALAADATATMNLSGRAFEVSGLSLPITGADPLTVVTLSDRGPRYAALVAFELSLAGKALLLLLVLVPLVALISRRSVRSIEQLTGVMKALTAGRLDVAVPHQDRKDEIGAMAVAIGVFRENADRVRALEADERLTAAERGARAEAMAQVVAQVGAVVERAARGDFSGRVAAGAVGPDLQTLVESVNLINQVIDRATDEFATVLDAVAEGDLTQEVETAYEGRLGELRRAINGTVHKLGATVATIQATAAQIGLSAREITTGANDLSQRTEQQAASLEETAATTEQLAASVKHSATASRRSVALAQQTTSVAERGGAVVAEAVDAMARIEQSSGKIAEITSVIDGIAFQTNLLALNAAVEAARAGDAGKGFAVVASEVRTLAQRSGEAARDIKLLIASSGAEVTQGVALVRSTGEVLSNIVASASDLSGQITQIASASGEQSNGIDAMAQVVAQMDEMTQQNAALSEESAASAMSLSEQIDRLNQMVDGFRTRDRAAAQPRLVRAA</sequence>
<dbReference type="SMART" id="SM00304">
    <property type="entry name" value="HAMP"/>
    <property type="match status" value="2"/>
</dbReference>